<comment type="caution">
    <text evidence="1">The sequence shown here is derived from an EMBL/GenBank/DDBJ whole genome shotgun (WGS) entry which is preliminary data.</text>
</comment>
<evidence type="ECO:0000313" key="1">
    <source>
        <dbReference type="EMBL" id="KAI8422844.1"/>
    </source>
</evidence>
<accession>A0ACC0JFK0</accession>
<gene>
    <name evidence="1" type="ORF">MSG28_006586</name>
</gene>
<reference evidence="1 2" key="1">
    <citation type="journal article" date="2022" name="Genome Biol. Evol.">
        <title>The Spruce Budworm Genome: Reconstructing the Evolutionary History of Antifreeze Proteins.</title>
        <authorList>
            <person name="Beliveau C."/>
            <person name="Gagne P."/>
            <person name="Picq S."/>
            <person name="Vernygora O."/>
            <person name="Keeling C.I."/>
            <person name="Pinkney K."/>
            <person name="Doucet D."/>
            <person name="Wen F."/>
            <person name="Johnston J.S."/>
            <person name="Maaroufi H."/>
            <person name="Boyle B."/>
            <person name="Laroche J."/>
            <person name="Dewar K."/>
            <person name="Juretic N."/>
            <person name="Blackburn G."/>
            <person name="Nisole A."/>
            <person name="Brunet B."/>
            <person name="Brandao M."/>
            <person name="Lumley L."/>
            <person name="Duan J."/>
            <person name="Quan G."/>
            <person name="Lucarotti C.J."/>
            <person name="Roe A.D."/>
            <person name="Sperling F.A.H."/>
            <person name="Levesque R.C."/>
            <person name="Cusson M."/>
        </authorList>
    </citation>
    <scope>NUCLEOTIDE SEQUENCE [LARGE SCALE GENOMIC DNA]</scope>
    <source>
        <strain evidence="1">Glfc:IPQL:Cfum</strain>
    </source>
</reference>
<protein>
    <submittedName>
        <fullName evidence="1">Uncharacterized protein</fullName>
    </submittedName>
</protein>
<evidence type="ECO:0000313" key="2">
    <source>
        <dbReference type="Proteomes" id="UP001064048"/>
    </source>
</evidence>
<organism evidence="1 2">
    <name type="scientific">Choristoneura fumiferana</name>
    <name type="common">Spruce budworm moth</name>
    <name type="synonym">Archips fumiferana</name>
    <dbReference type="NCBI Taxonomy" id="7141"/>
    <lineage>
        <taxon>Eukaryota</taxon>
        <taxon>Metazoa</taxon>
        <taxon>Ecdysozoa</taxon>
        <taxon>Arthropoda</taxon>
        <taxon>Hexapoda</taxon>
        <taxon>Insecta</taxon>
        <taxon>Pterygota</taxon>
        <taxon>Neoptera</taxon>
        <taxon>Endopterygota</taxon>
        <taxon>Lepidoptera</taxon>
        <taxon>Glossata</taxon>
        <taxon>Ditrysia</taxon>
        <taxon>Tortricoidea</taxon>
        <taxon>Tortricidae</taxon>
        <taxon>Tortricinae</taxon>
        <taxon>Choristoneura</taxon>
    </lineage>
</organism>
<sequence length="84" mass="10088">MFFFRPRGRLYRIKRKIYFKTAGRNTWDPYNVQLSQVAMWTGVLFGMMLLLRSLYLKFVKHNHDGDSSESIICHVCHHCFVFNL</sequence>
<dbReference type="Proteomes" id="UP001064048">
    <property type="component" value="Chromosome 10"/>
</dbReference>
<keyword evidence="2" id="KW-1185">Reference proteome</keyword>
<name>A0ACC0JFK0_CHOFU</name>
<proteinExistence type="predicted"/>
<dbReference type="EMBL" id="CM046110">
    <property type="protein sequence ID" value="KAI8422844.1"/>
    <property type="molecule type" value="Genomic_DNA"/>
</dbReference>